<name>A0ACC1NHL3_9HYPO</name>
<proteinExistence type="predicted"/>
<dbReference type="EMBL" id="JANJQO010000376">
    <property type="protein sequence ID" value="KAJ2978430.1"/>
    <property type="molecule type" value="Genomic_DNA"/>
</dbReference>
<protein>
    <submittedName>
        <fullName evidence="1">Uncharacterized protein</fullName>
    </submittedName>
</protein>
<evidence type="ECO:0000313" key="2">
    <source>
        <dbReference type="Proteomes" id="UP001143910"/>
    </source>
</evidence>
<gene>
    <name evidence="1" type="ORF">NQ176_g3820</name>
</gene>
<organism evidence="1 2">
    <name type="scientific">Zarea fungicola</name>
    <dbReference type="NCBI Taxonomy" id="93591"/>
    <lineage>
        <taxon>Eukaryota</taxon>
        <taxon>Fungi</taxon>
        <taxon>Dikarya</taxon>
        <taxon>Ascomycota</taxon>
        <taxon>Pezizomycotina</taxon>
        <taxon>Sordariomycetes</taxon>
        <taxon>Hypocreomycetidae</taxon>
        <taxon>Hypocreales</taxon>
        <taxon>Cordycipitaceae</taxon>
        <taxon>Zarea</taxon>
    </lineage>
</organism>
<keyword evidence="2" id="KW-1185">Reference proteome</keyword>
<reference evidence="1" key="1">
    <citation type="submission" date="2022-08" db="EMBL/GenBank/DDBJ databases">
        <title>Genome Sequence of Lecanicillium fungicola.</title>
        <authorList>
            <person name="Buettner E."/>
        </authorList>
    </citation>
    <scope>NUCLEOTIDE SEQUENCE</scope>
    <source>
        <strain evidence="1">Babe33</strain>
    </source>
</reference>
<accession>A0ACC1NHL3</accession>
<dbReference type="Proteomes" id="UP001143910">
    <property type="component" value="Unassembled WGS sequence"/>
</dbReference>
<sequence>MHIFSAVALLVSTVQLGSALGINCRGSGNCLGIAGNIDDLIKYADKLKDYQIFTKDKHIVCQKSQLGNGLCAFPQDTFAVTGAQVKKLLRSLKDHHCKKCGSVPVGYPGSNDPTNGILKVNAVGPGLSCNGVC</sequence>
<evidence type="ECO:0000313" key="1">
    <source>
        <dbReference type="EMBL" id="KAJ2978430.1"/>
    </source>
</evidence>
<comment type="caution">
    <text evidence="1">The sequence shown here is derived from an EMBL/GenBank/DDBJ whole genome shotgun (WGS) entry which is preliminary data.</text>
</comment>